<feature type="transmembrane region" description="Helical" evidence="8">
    <location>
        <begin position="363"/>
        <end position="383"/>
    </location>
</feature>
<evidence type="ECO:0000259" key="9">
    <source>
        <dbReference type="PROSITE" id="PS50850"/>
    </source>
</evidence>
<evidence type="ECO:0000256" key="7">
    <source>
        <dbReference type="SAM" id="MobiDB-lite"/>
    </source>
</evidence>
<dbReference type="PANTHER" id="PTHR23517:SF3">
    <property type="entry name" value="INTEGRAL MEMBRANE TRANSPORT PROTEIN"/>
    <property type="match status" value="1"/>
</dbReference>
<dbReference type="EMBL" id="WBKA01000003">
    <property type="protein sequence ID" value="KAB1632450.1"/>
    <property type="molecule type" value="Genomic_DNA"/>
</dbReference>
<feature type="transmembrane region" description="Helical" evidence="8">
    <location>
        <begin position="164"/>
        <end position="185"/>
    </location>
</feature>
<reference evidence="10 11" key="1">
    <citation type="submission" date="2019-09" db="EMBL/GenBank/DDBJ databases">
        <title>Phylogeny of genus Pseudoclavibacter and closely related genus.</title>
        <authorList>
            <person name="Li Y."/>
        </authorList>
    </citation>
    <scope>NUCLEOTIDE SEQUENCE [LARGE SCALE GENOMIC DNA]</scope>
    <source>
        <strain evidence="10 11">JCM 16921</strain>
    </source>
</reference>
<feature type="transmembrane region" description="Helical" evidence="8">
    <location>
        <begin position="303"/>
        <end position="321"/>
    </location>
</feature>
<dbReference type="Gene3D" id="1.20.1250.20">
    <property type="entry name" value="MFS general substrate transporter like domains"/>
    <property type="match status" value="1"/>
</dbReference>
<evidence type="ECO:0000256" key="8">
    <source>
        <dbReference type="SAM" id="Phobius"/>
    </source>
</evidence>
<comment type="caution">
    <text evidence="10">The sequence shown here is derived from an EMBL/GenBank/DDBJ whole genome shotgun (WGS) entry which is preliminary data.</text>
</comment>
<feature type="transmembrane region" description="Helical" evidence="8">
    <location>
        <begin position="122"/>
        <end position="143"/>
    </location>
</feature>
<evidence type="ECO:0000256" key="6">
    <source>
        <dbReference type="ARBA" id="ARBA00023136"/>
    </source>
</evidence>
<feature type="transmembrane region" description="Helical" evidence="8">
    <location>
        <begin position="337"/>
        <end position="357"/>
    </location>
</feature>
<dbReference type="RefSeq" id="WP_158036228.1">
    <property type="nucleotide sequence ID" value="NZ_BAAAZV010000017.1"/>
</dbReference>
<feature type="transmembrane region" description="Helical" evidence="8">
    <location>
        <begin position="31"/>
        <end position="54"/>
    </location>
</feature>
<feature type="transmembrane region" description="Helical" evidence="8">
    <location>
        <begin position="270"/>
        <end position="291"/>
    </location>
</feature>
<dbReference type="PANTHER" id="PTHR23517">
    <property type="entry name" value="RESISTANCE PROTEIN MDTM, PUTATIVE-RELATED-RELATED"/>
    <property type="match status" value="1"/>
</dbReference>
<evidence type="ECO:0000256" key="5">
    <source>
        <dbReference type="ARBA" id="ARBA00022989"/>
    </source>
</evidence>
<dbReference type="InterPro" id="IPR011701">
    <property type="entry name" value="MFS"/>
</dbReference>
<evidence type="ECO:0000256" key="3">
    <source>
        <dbReference type="ARBA" id="ARBA00022475"/>
    </source>
</evidence>
<evidence type="ECO:0000313" key="11">
    <source>
        <dbReference type="Proteomes" id="UP000481339"/>
    </source>
</evidence>
<dbReference type="InterPro" id="IPR036259">
    <property type="entry name" value="MFS_trans_sf"/>
</dbReference>
<dbReference type="PROSITE" id="PS50850">
    <property type="entry name" value="MFS"/>
    <property type="match status" value="1"/>
</dbReference>
<keyword evidence="6 8" id="KW-0472">Membrane</keyword>
<feature type="domain" description="Major facilitator superfamily (MFS) profile" evidence="9">
    <location>
        <begin position="30"/>
        <end position="450"/>
    </location>
</feature>
<dbReference type="SUPFAM" id="SSF103473">
    <property type="entry name" value="MFS general substrate transporter"/>
    <property type="match status" value="1"/>
</dbReference>
<proteinExistence type="predicted"/>
<evidence type="ECO:0000256" key="4">
    <source>
        <dbReference type="ARBA" id="ARBA00022692"/>
    </source>
</evidence>
<dbReference type="Pfam" id="PF07690">
    <property type="entry name" value="MFS_1"/>
    <property type="match status" value="1"/>
</dbReference>
<dbReference type="GO" id="GO:0005886">
    <property type="term" value="C:plasma membrane"/>
    <property type="evidence" value="ECO:0007669"/>
    <property type="project" value="UniProtKB-SubCell"/>
</dbReference>
<feature type="transmembrane region" description="Helical" evidence="8">
    <location>
        <begin position="191"/>
        <end position="209"/>
    </location>
</feature>
<keyword evidence="2" id="KW-0813">Transport</keyword>
<evidence type="ECO:0000256" key="2">
    <source>
        <dbReference type="ARBA" id="ARBA00022448"/>
    </source>
</evidence>
<keyword evidence="4 8" id="KW-0812">Transmembrane</keyword>
<gene>
    <name evidence="10" type="ORF">F8O02_05480</name>
</gene>
<feature type="transmembrane region" description="Helical" evidence="8">
    <location>
        <begin position="422"/>
        <end position="447"/>
    </location>
</feature>
<sequence length="450" mass="46454">MSSFSPVFPSSPSSAADAAVTPVRHRRRPDWLAAAGVLFAVAWGGNEFTPLLALYRIHDHMSAQSVNVLLGAYVLGIIPALLIGGPLSDLRGRRPLMHLAPALSIAGSVLLTLGAVCHPLLFIGRICSGLALGLVMAVGSSWIKELSTPPYSTSGDAGSGARRATMALTVGFALGAVVAALLAQFTPIPEIAPYAVNIVLTAALWLVLIGTPETNPTVTGVPLGKDEDATSSAPGTSTAASATPARTPSAPAHESLRDALRLREAVSPRFLLVVLPMAPWVFGAAASAYAVLPALVMDLVPGFEVAFAGILCFVALSFGVLSQQMARHLIRPHSQRAIASAMLAVIVGVVIAAASAFTHSMVITVVAAAALGFAYGLLLIAGLQETQHCARPEHLGGMVGVYYSLTYLGFFIPAILSALAPMITYGAMFLIGGAIAAASVVVIQVGVRRF</sequence>
<comment type="subcellular location">
    <subcellularLocation>
        <location evidence="1">Cell membrane</location>
        <topology evidence="1">Multi-pass membrane protein</topology>
    </subcellularLocation>
</comment>
<feature type="compositionally biased region" description="Low complexity" evidence="7">
    <location>
        <begin position="230"/>
        <end position="252"/>
    </location>
</feature>
<feature type="region of interest" description="Disordered" evidence="7">
    <location>
        <begin position="219"/>
        <end position="253"/>
    </location>
</feature>
<dbReference type="GO" id="GO:0022857">
    <property type="term" value="F:transmembrane transporter activity"/>
    <property type="evidence" value="ECO:0007669"/>
    <property type="project" value="InterPro"/>
</dbReference>
<dbReference type="InterPro" id="IPR020846">
    <property type="entry name" value="MFS_dom"/>
</dbReference>
<protein>
    <submittedName>
        <fullName evidence="10">MFS transporter</fullName>
    </submittedName>
</protein>
<dbReference type="Proteomes" id="UP000481339">
    <property type="component" value="Unassembled WGS sequence"/>
</dbReference>
<accession>A0A7C8FU00</accession>
<keyword evidence="5 8" id="KW-1133">Transmembrane helix</keyword>
<evidence type="ECO:0000256" key="1">
    <source>
        <dbReference type="ARBA" id="ARBA00004651"/>
    </source>
</evidence>
<dbReference type="AlphaFoldDB" id="A0A7C8FU00"/>
<keyword evidence="3" id="KW-1003">Cell membrane</keyword>
<organism evidence="10 11">
    <name type="scientific">Pseudoclavibacter caeni</name>
    <dbReference type="NCBI Taxonomy" id="908846"/>
    <lineage>
        <taxon>Bacteria</taxon>
        <taxon>Bacillati</taxon>
        <taxon>Actinomycetota</taxon>
        <taxon>Actinomycetes</taxon>
        <taxon>Micrococcales</taxon>
        <taxon>Microbacteriaceae</taxon>
        <taxon>Pseudoclavibacter</taxon>
    </lineage>
</organism>
<name>A0A7C8FU00_9MICO</name>
<keyword evidence="11" id="KW-1185">Reference proteome</keyword>
<dbReference type="InterPro" id="IPR050171">
    <property type="entry name" value="MFS_Transporters"/>
</dbReference>
<feature type="transmembrane region" description="Helical" evidence="8">
    <location>
        <begin position="66"/>
        <end position="84"/>
    </location>
</feature>
<dbReference type="OrthoDB" id="5242249at2"/>
<evidence type="ECO:0000313" key="10">
    <source>
        <dbReference type="EMBL" id="KAB1632450.1"/>
    </source>
</evidence>
<feature type="transmembrane region" description="Helical" evidence="8">
    <location>
        <begin position="395"/>
        <end position="416"/>
    </location>
</feature>